<accession>A0ABZ0W5W0</accession>
<name>A0ABZ0W5W0_9BACT</name>
<reference evidence="3 4" key="1">
    <citation type="submission" date="2023-12" db="EMBL/GenBank/DDBJ databases">
        <title>Genome sequencing and assembly of bacterial species from a model synthetic community.</title>
        <authorList>
            <person name="Hogle S.L."/>
        </authorList>
    </citation>
    <scope>NUCLEOTIDE SEQUENCE [LARGE SCALE GENOMIC DNA]</scope>
    <source>
        <strain evidence="3 4">HAMBI_3031</strain>
    </source>
</reference>
<gene>
    <name evidence="3" type="ORF">U0035_00840</name>
</gene>
<protein>
    <submittedName>
        <fullName evidence="3">Uncharacterized protein</fullName>
    </submittedName>
</protein>
<evidence type="ECO:0000256" key="1">
    <source>
        <dbReference type="SAM" id="MobiDB-lite"/>
    </source>
</evidence>
<dbReference type="RefSeq" id="WP_114791418.1">
    <property type="nucleotide sequence ID" value="NZ_CP139960.1"/>
</dbReference>
<dbReference type="EMBL" id="CP139960">
    <property type="protein sequence ID" value="WQD38688.1"/>
    <property type="molecule type" value="Genomic_DNA"/>
</dbReference>
<feature type="compositionally biased region" description="Polar residues" evidence="1">
    <location>
        <begin position="68"/>
        <end position="95"/>
    </location>
</feature>
<proteinExistence type="predicted"/>
<dbReference type="Proteomes" id="UP001325680">
    <property type="component" value="Chromosome"/>
</dbReference>
<evidence type="ECO:0000256" key="2">
    <source>
        <dbReference type="SAM" id="SignalP"/>
    </source>
</evidence>
<keyword evidence="2" id="KW-0732">Signal</keyword>
<feature type="chain" id="PRO_5047353007" evidence="2">
    <location>
        <begin position="20"/>
        <end position="278"/>
    </location>
</feature>
<evidence type="ECO:0000313" key="4">
    <source>
        <dbReference type="Proteomes" id="UP001325680"/>
    </source>
</evidence>
<feature type="signal peptide" evidence="2">
    <location>
        <begin position="1"/>
        <end position="19"/>
    </location>
</feature>
<feature type="region of interest" description="Disordered" evidence="1">
    <location>
        <begin position="63"/>
        <end position="95"/>
    </location>
</feature>
<evidence type="ECO:0000313" key="3">
    <source>
        <dbReference type="EMBL" id="WQD38688.1"/>
    </source>
</evidence>
<keyword evidence="4" id="KW-1185">Reference proteome</keyword>
<organism evidence="3 4">
    <name type="scientific">Niabella yanshanensis</name>
    <dbReference type="NCBI Taxonomy" id="577386"/>
    <lineage>
        <taxon>Bacteria</taxon>
        <taxon>Pseudomonadati</taxon>
        <taxon>Bacteroidota</taxon>
        <taxon>Chitinophagia</taxon>
        <taxon>Chitinophagales</taxon>
        <taxon>Chitinophagaceae</taxon>
        <taxon>Niabella</taxon>
    </lineage>
</organism>
<sequence length="278" mass="28364">MKATILCIAFGLASTTIFAQQAGGKAIAGSSSAIKTKKADVKGNGSARVAISTDAPGKTVNETKEVTQKANKATGSGSVNNQGNENGSDKNVLSAGNDNKVMVESSEGKSTITGNGEATISADHVEKTGKTIAELAQDTKDAAEGAVNEAGNKAKVIASNTNASVSLEAISSSGVAVKKDNNALSAKNNIDVTMEKEIKGENIVKAEQKLENTAIEGLHKAEKTIKSGSANAQSHIKNTTDPVSKSAVAAKSGVQTMLKSKPIKAAVNTKTITGLQIR</sequence>